<keyword evidence="1" id="KW-0812">Transmembrane</keyword>
<organism evidence="2 3">
    <name type="scientific">Neoaquamicrobium microcysteis</name>
    <dbReference type="NCBI Taxonomy" id="2682781"/>
    <lineage>
        <taxon>Bacteria</taxon>
        <taxon>Pseudomonadati</taxon>
        <taxon>Pseudomonadota</taxon>
        <taxon>Alphaproteobacteria</taxon>
        <taxon>Hyphomicrobiales</taxon>
        <taxon>Phyllobacteriaceae</taxon>
        <taxon>Neoaquamicrobium</taxon>
    </lineage>
</organism>
<gene>
    <name evidence="2" type="ORF">FY036_05190</name>
</gene>
<evidence type="ECO:0000256" key="1">
    <source>
        <dbReference type="SAM" id="Phobius"/>
    </source>
</evidence>
<evidence type="ECO:0000313" key="2">
    <source>
        <dbReference type="EMBL" id="TYR34305.1"/>
    </source>
</evidence>
<protein>
    <submittedName>
        <fullName evidence="2">PepSY domain-containing protein</fullName>
    </submittedName>
</protein>
<keyword evidence="1" id="KW-0472">Membrane</keyword>
<keyword evidence="3" id="KW-1185">Reference proteome</keyword>
<dbReference type="Proteomes" id="UP000323258">
    <property type="component" value="Unassembled WGS sequence"/>
</dbReference>
<reference evidence="2 3" key="1">
    <citation type="submission" date="2019-08" db="EMBL/GenBank/DDBJ databases">
        <authorList>
            <person name="Seo Y.L."/>
        </authorList>
    </citation>
    <scope>NUCLEOTIDE SEQUENCE [LARGE SCALE GENOMIC DNA]</scope>
    <source>
        <strain evidence="2 3">MaA-C15</strain>
    </source>
</reference>
<name>A0A5D4H4D2_9HYPH</name>
<proteinExistence type="predicted"/>
<dbReference type="InterPro" id="IPR005625">
    <property type="entry name" value="PepSY-ass_TM"/>
</dbReference>
<feature type="transmembrane region" description="Helical" evidence="1">
    <location>
        <begin position="29"/>
        <end position="52"/>
    </location>
</feature>
<reference evidence="2 3" key="2">
    <citation type="submission" date="2019-09" db="EMBL/GenBank/DDBJ databases">
        <title>Mesorhizobium sp. MaA-C15 isolated from Microcystis aeruginosa.</title>
        <authorList>
            <person name="Jeong S.E."/>
            <person name="Jin H.M."/>
            <person name="Jeon C.O."/>
        </authorList>
    </citation>
    <scope>NUCLEOTIDE SEQUENCE [LARGE SCALE GENOMIC DNA]</scope>
    <source>
        <strain evidence="2 3">MaA-C15</strain>
    </source>
</reference>
<dbReference type="AlphaFoldDB" id="A0A5D4H4D2"/>
<sequence>MTDITGGAEAPQAAAAANKFYFIAWRWHFYAGLYVIPFLVMLATTGLVMLWISWGAGIGGERTAVAPQAEFAAVSALQTAAESAVSGGQAVQYIEPLAADRAAVFAVASDAGRTGVVVDPYTAEVLQTFAWRAGWYDFANKIHGTLLLGSFGDRMIEIAASLAIVMVVTGLYLHWPRNGATWRETLLPRLTARGRTFWKSLHGVLGFWISAVLVVFLISGLSWAGIWGERMVQAWNTFPAEKWGAPLSDVTHASMNHDGAHEVPWGLEQTPLPASGSLAGTDAIEGDVTIDSVAQFARGLGFVGRFQINIPGDETGVWTVSHDSMSNDGPNPAADRTIHIDQYSGNVLADVRYADYSPYAKAMAWGIAFHEGDLGVWNLVFNTLFCLSVIGVSVSGLVMWWKRRPAGAARLAAPPRPRDLPLWKGAAALVVVLGIAFPLAGAAIVAVLLLDATLLRVVPRLRHALS</sequence>
<dbReference type="RefSeq" id="WP_148913644.1">
    <property type="nucleotide sequence ID" value="NZ_VSZS01000056.1"/>
</dbReference>
<dbReference type="PANTHER" id="PTHR34219">
    <property type="entry name" value="IRON-REGULATED INNER MEMBRANE PROTEIN-RELATED"/>
    <property type="match status" value="1"/>
</dbReference>
<comment type="caution">
    <text evidence="2">The sequence shown here is derived from an EMBL/GenBank/DDBJ whole genome shotgun (WGS) entry which is preliminary data.</text>
</comment>
<dbReference type="EMBL" id="VSZS01000056">
    <property type="protein sequence ID" value="TYR34305.1"/>
    <property type="molecule type" value="Genomic_DNA"/>
</dbReference>
<accession>A0A5D4H4D2</accession>
<evidence type="ECO:0000313" key="3">
    <source>
        <dbReference type="Proteomes" id="UP000323258"/>
    </source>
</evidence>
<dbReference type="PANTHER" id="PTHR34219:SF1">
    <property type="entry name" value="PEPSY DOMAIN-CONTAINING PROTEIN"/>
    <property type="match status" value="1"/>
</dbReference>
<feature type="transmembrane region" description="Helical" evidence="1">
    <location>
        <begin position="379"/>
        <end position="401"/>
    </location>
</feature>
<feature type="transmembrane region" description="Helical" evidence="1">
    <location>
        <begin position="421"/>
        <end position="450"/>
    </location>
</feature>
<dbReference type="OrthoDB" id="9791166at2"/>
<dbReference type="Pfam" id="PF03929">
    <property type="entry name" value="PepSY_TM"/>
    <property type="match status" value="1"/>
</dbReference>
<keyword evidence="1" id="KW-1133">Transmembrane helix</keyword>
<feature type="transmembrane region" description="Helical" evidence="1">
    <location>
        <begin position="155"/>
        <end position="175"/>
    </location>
</feature>
<feature type="transmembrane region" description="Helical" evidence="1">
    <location>
        <begin position="205"/>
        <end position="226"/>
    </location>
</feature>